<proteinExistence type="predicted"/>
<sequence length="135" mass="14630">MKISENLLLDTYHLLQLARETALAQGHAERAERLSPVVNELRNLVIQSREPGSAQPTGALAGQDFQTLLSVATRTAPALNAGGGPQERYQMVLAMAAANTSETEIARHLGMTLEEVRTLIQIAQRRPSYPAEGAQ</sequence>
<evidence type="ECO:0000313" key="1">
    <source>
        <dbReference type="EMBL" id="KPL84130.1"/>
    </source>
</evidence>
<comment type="caution">
    <text evidence="1">The sequence shown here is derived from an EMBL/GenBank/DDBJ whole genome shotgun (WGS) entry which is preliminary data.</text>
</comment>
<dbReference type="EMBL" id="LGKO01000002">
    <property type="protein sequence ID" value="KPL84130.1"/>
    <property type="molecule type" value="Genomic_DNA"/>
</dbReference>
<evidence type="ECO:0000313" key="2">
    <source>
        <dbReference type="Proteomes" id="UP000050544"/>
    </source>
</evidence>
<dbReference type="RefSeq" id="WP_054520579.1">
    <property type="nucleotide sequence ID" value="NZ_LGKO01000002.1"/>
</dbReference>
<protein>
    <submittedName>
        <fullName evidence="1">Uncharacterized protein</fullName>
    </submittedName>
</protein>
<accession>A0A0N8GQM7</accession>
<dbReference type="STRING" id="869279.SE15_02845"/>
<name>A0A0N8GQM7_9CHLR</name>
<gene>
    <name evidence="1" type="ORF">SE15_02845</name>
</gene>
<reference evidence="1 2" key="1">
    <citation type="submission" date="2015-07" db="EMBL/GenBank/DDBJ databases">
        <title>Whole genome sequence of Thermanaerothrix daxensis DSM 23592.</title>
        <authorList>
            <person name="Hemp J."/>
            <person name="Ward L.M."/>
            <person name="Pace L.A."/>
            <person name="Fischer W.W."/>
        </authorList>
    </citation>
    <scope>NUCLEOTIDE SEQUENCE [LARGE SCALE GENOMIC DNA]</scope>
    <source>
        <strain evidence="1 2">GNS-1</strain>
    </source>
</reference>
<dbReference type="Proteomes" id="UP000050544">
    <property type="component" value="Unassembled WGS sequence"/>
</dbReference>
<organism evidence="1 2">
    <name type="scientific">Thermanaerothrix daxensis</name>
    <dbReference type="NCBI Taxonomy" id="869279"/>
    <lineage>
        <taxon>Bacteria</taxon>
        <taxon>Bacillati</taxon>
        <taxon>Chloroflexota</taxon>
        <taxon>Anaerolineae</taxon>
        <taxon>Anaerolineales</taxon>
        <taxon>Anaerolineaceae</taxon>
        <taxon>Thermanaerothrix</taxon>
    </lineage>
</organism>
<dbReference type="AlphaFoldDB" id="A0A0N8GQM7"/>
<keyword evidence="2" id="KW-1185">Reference proteome</keyword>